<sequence length="303" mass="33618">MAQRSYADLPPERRDCDTVSFKWTMIINQRIGDAEPTEIAEMLKSQRVVGLGVRPHDKKEGIQALSVATVSEGVFIYILRPTGSPGDYWLPEGLWRLLHNRACVKVICCVPEDRLQALKSNRLPRLFDTLHDIEGGDVHSAGRSVGMKVFQSDKEGFYYFAVSKLTPGREGYLAMDALVPLLVAADRGLFGLNTADFDRMLTYITKYNADGHSGVVAPDEQTRRELRYMSSYDKHPHNTDESESGSEPEYTSDRSDEQTSENCETSSEQSGGGKPQSGDSQAGREVPPKKSSVGGEPPAKERR</sequence>
<organism evidence="2 3">
    <name type="scientific">Perkinsus olseni</name>
    <name type="common">Perkinsus atlanticus</name>
    <dbReference type="NCBI Taxonomy" id="32597"/>
    <lineage>
        <taxon>Eukaryota</taxon>
        <taxon>Sar</taxon>
        <taxon>Alveolata</taxon>
        <taxon>Perkinsozoa</taxon>
        <taxon>Perkinsea</taxon>
        <taxon>Perkinsida</taxon>
        <taxon>Perkinsidae</taxon>
        <taxon>Perkinsus</taxon>
    </lineage>
</organism>
<proteinExistence type="predicted"/>
<name>A0A7J6PGU5_PEROL</name>
<reference evidence="2 3" key="1">
    <citation type="submission" date="2020-04" db="EMBL/GenBank/DDBJ databases">
        <title>Perkinsus olseni comparative genomics.</title>
        <authorList>
            <person name="Bogema D.R."/>
        </authorList>
    </citation>
    <scope>NUCLEOTIDE SEQUENCE [LARGE SCALE GENOMIC DNA]</scope>
    <source>
        <strain evidence="2">00978-12</strain>
    </source>
</reference>
<feature type="region of interest" description="Disordered" evidence="1">
    <location>
        <begin position="231"/>
        <end position="303"/>
    </location>
</feature>
<feature type="compositionally biased region" description="Basic and acidic residues" evidence="1">
    <location>
        <begin position="231"/>
        <end position="240"/>
    </location>
</feature>
<evidence type="ECO:0000313" key="3">
    <source>
        <dbReference type="Proteomes" id="UP000541610"/>
    </source>
</evidence>
<dbReference type="Proteomes" id="UP000541610">
    <property type="component" value="Unassembled WGS sequence"/>
</dbReference>
<evidence type="ECO:0000256" key="1">
    <source>
        <dbReference type="SAM" id="MobiDB-lite"/>
    </source>
</evidence>
<dbReference type="EMBL" id="JABANP010000030">
    <property type="protein sequence ID" value="KAF4694621.1"/>
    <property type="molecule type" value="Genomic_DNA"/>
</dbReference>
<dbReference type="AlphaFoldDB" id="A0A7J6PGU5"/>
<gene>
    <name evidence="2" type="ORF">FOZ60_007588</name>
</gene>
<dbReference type="OrthoDB" id="10583844at2759"/>
<accession>A0A7J6PGU5</accession>
<feature type="compositionally biased region" description="Polar residues" evidence="1">
    <location>
        <begin position="260"/>
        <end position="269"/>
    </location>
</feature>
<evidence type="ECO:0000313" key="2">
    <source>
        <dbReference type="EMBL" id="KAF4694621.1"/>
    </source>
</evidence>
<comment type="caution">
    <text evidence="2">The sequence shown here is derived from an EMBL/GenBank/DDBJ whole genome shotgun (WGS) entry which is preliminary data.</text>
</comment>
<protein>
    <submittedName>
        <fullName evidence="2">Uncharacterized protein</fullName>
    </submittedName>
</protein>